<organism evidence="3">
    <name type="scientific">Spirodela intermedia</name>
    <name type="common">Intermediate duckweed</name>
    <dbReference type="NCBI Taxonomy" id="51605"/>
    <lineage>
        <taxon>Eukaryota</taxon>
        <taxon>Viridiplantae</taxon>
        <taxon>Streptophyta</taxon>
        <taxon>Embryophyta</taxon>
        <taxon>Tracheophyta</taxon>
        <taxon>Spermatophyta</taxon>
        <taxon>Magnoliopsida</taxon>
        <taxon>Liliopsida</taxon>
        <taxon>Araceae</taxon>
        <taxon>Lemnoideae</taxon>
        <taxon>Spirodela</taxon>
    </lineage>
</organism>
<sequence length="121" mass="13217">MSSSLLPILLLSLLLLLLLLTEWSWEQAKAAVHIVHVLREDGIDPEAHHVRTLASVLGSEEAARAALVYSYKTAVSGFSAKLTPQQVDEISMDQWSCCQSKVLSSIPERISLDSQPTAASF</sequence>
<proteinExistence type="predicted"/>
<dbReference type="Gene3D" id="3.30.70.80">
    <property type="entry name" value="Peptidase S8 propeptide/proteinase inhibitor I9"/>
    <property type="match status" value="1"/>
</dbReference>
<accession>A0A7I8IZF3</accession>
<dbReference type="AlphaFoldDB" id="A0A7I8IZF3"/>
<dbReference type="InterPro" id="IPR037045">
    <property type="entry name" value="S8pro/Inhibitor_I9_sf"/>
</dbReference>
<reference evidence="3 4" key="1">
    <citation type="submission" date="2019-12" db="EMBL/GenBank/DDBJ databases">
        <authorList>
            <person name="Scholz U."/>
            <person name="Mascher M."/>
            <person name="Fiebig A."/>
        </authorList>
    </citation>
    <scope>NUCLEOTIDE SEQUENCE</scope>
</reference>
<evidence type="ECO:0000313" key="4">
    <source>
        <dbReference type="Proteomes" id="UP001189122"/>
    </source>
</evidence>
<feature type="signal peptide" evidence="1">
    <location>
        <begin position="1"/>
        <end position="30"/>
    </location>
</feature>
<dbReference type="EMBL" id="LR743594">
    <property type="protein sequence ID" value="CAA2623419.1"/>
    <property type="molecule type" value="Genomic_DNA"/>
</dbReference>
<name>A0A7I8IZF3_SPIIN</name>
<protein>
    <recommendedName>
        <fullName evidence="2">Inhibitor I9 domain-containing protein</fullName>
    </recommendedName>
</protein>
<dbReference type="Pfam" id="PF05922">
    <property type="entry name" value="Inhibitor_I9"/>
    <property type="match status" value="1"/>
</dbReference>
<dbReference type="PANTHER" id="PTHR48222">
    <property type="entry name" value="PROTEINASE INHIBITOR, PROPEPTIDE"/>
    <property type="match status" value="1"/>
</dbReference>
<evidence type="ECO:0000256" key="1">
    <source>
        <dbReference type="SAM" id="SignalP"/>
    </source>
</evidence>
<gene>
    <name evidence="3" type="ORF">SI7747_07009348</name>
</gene>
<dbReference type="InterPro" id="IPR010259">
    <property type="entry name" value="S8pro/Inhibitor_I9"/>
</dbReference>
<feature type="chain" id="PRO_5029716739" description="Inhibitor I9 domain-containing protein" evidence="1">
    <location>
        <begin position="31"/>
        <end position="121"/>
    </location>
</feature>
<evidence type="ECO:0000259" key="2">
    <source>
        <dbReference type="Pfam" id="PF05922"/>
    </source>
</evidence>
<evidence type="ECO:0000313" key="3">
    <source>
        <dbReference type="EMBL" id="CAA2623419.1"/>
    </source>
</evidence>
<feature type="domain" description="Inhibitor I9" evidence="2">
    <location>
        <begin position="34"/>
        <end position="93"/>
    </location>
</feature>
<dbReference type="PANTHER" id="PTHR48222:SF4">
    <property type="entry name" value="PROTEINASE INHIBITOR, PROPEPTIDE"/>
    <property type="match status" value="1"/>
</dbReference>
<keyword evidence="1" id="KW-0732">Signal</keyword>
<dbReference type="Proteomes" id="UP001189122">
    <property type="component" value="Unassembled WGS sequence"/>
</dbReference>
<dbReference type="EMBL" id="CACRZD030000007">
    <property type="protein sequence ID" value="CAA6662963.1"/>
    <property type="molecule type" value="Genomic_DNA"/>
</dbReference>
<keyword evidence="4" id="KW-1185">Reference proteome</keyword>